<gene>
    <name evidence="1" type="ORF">Zm00014a_022180</name>
</gene>
<name>A0A3L6EKK1_MAIZE</name>
<dbReference type="AlphaFoldDB" id="A0A3L6EKK1"/>
<dbReference type="Proteomes" id="UP000251960">
    <property type="component" value="Chromosome 5"/>
</dbReference>
<protein>
    <submittedName>
        <fullName evidence="1">Uncharacterized protein</fullName>
    </submittedName>
</protein>
<organism evidence="1">
    <name type="scientific">Zea mays</name>
    <name type="common">Maize</name>
    <dbReference type="NCBI Taxonomy" id="4577"/>
    <lineage>
        <taxon>Eukaryota</taxon>
        <taxon>Viridiplantae</taxon>
        <taxon>Streptophyta</taxon>
        <taxon>Embryophyta</taxon>
        <taxon>Tracheophyta</taxon>
        <taxon>Spermatophyta</taxon>
        <taxon>Magnoliopsida</taxon>
        <taxon>Liliopsida</taxon>
        <taxon>Poales</taxon>
        <taxon>Poaceae</taxon>
        <taxon>PACMAD clade</taxon>
        <taxon>Panicoideae</taxon>
        <taxon>Andropogonodae</taxon>
        <taxon>Andropogoneae</taxon>
        <taxon>Tripsacinae</taxon>
        <taxon>Zea</taxon>
    </lineage>
</organism>
<evidence type="ECO:0000313" key="1">
    <source>
        <dbReference type="EMBL" id="PWZ21365.1"/>
    </source>
</evidence>
<sequence>MTSSESLLPVPPGLGLGRVVTVSPAREWPRKSRGCLSHFGFASGES</sequence>
<accession>A0A3L6EKK1</accession>
<reference evidence="1" key="1">
    <citation type="journal article" date="2018" name="Nat. Genet.">
        <title>Extensive intraspecific gene order and gene structural variations between Mo17 and other maize genomes.</title>
        <authorList>
            <person name="Sun S."/>
            <person name="Zhou Y."/>
            <person name="Chen J."/>
            <person name="Shi J."/>
            <person name="Zhao H."/>
            <person name="Zhao H."/>
            <person name="Song W."/>
            <person name="Zhang M."/>
            <person name="Cui Y."/>
            <person name="Dong X."/>
            <person name="Liu H."/>
            <person name="Ma X."/>
            <person name="Jiao Y."/>
            <person name="Wang B."/>
            <person name="Wei X."/>
            <person name="Stein J.C."/>
            <person name="Glaubitz J.C."/>
            <person name="Lu F."/>
            <person name="Yu G."/>
            <person name="Liang C."/>
            <person name="Fengler K."/>
            <person name="Li B."/>
            <person name="Rafalski A."/>
            <person name="Schnable P.S."/>
            <person name="Ware D.H."/>
            <person name="Buckler E.S."/>
            <person name="Lai J."/>
        </authorList>
    </citation>
    <scope>NUCLEOTIDE SEQUENCE [LARGE SCALE GENOMIC DNA]</scope>
    <source>
        <tissue evidence="1">Seedling</tissue>
    </source>
</reference>
<comment type="caution">
    <text evidence="1">The sequence shown here is derived from an EMBL/GenBank/DDBJ whole genome shotgun (WGS) entry which is preliminary data.</text>
</comment>
<proteinExistence type="predicted"/>
<dbReference type="EMBL" id="NCVQ01000006">
    <property type="protein sequence ID" value="PWZ21365.1"/>
    <property type="molecule type" value="Genomic_DNA"/>
</dbReference>